<dbReference type="Gene3D" id="3.40.50.720">
    <property type="entry name" value="NAD(P)-binding Rossmann-like Domain"/>
    <property type="match status" value="1"/>
</dbReference>
<dbReference type="AlphaFoldDB" id="A0A6B1DPJ5"/>
<dbReference type="GO" id="GO:0000166">
    <property type="term" value="F:nucleotide binding"/>
    <property type="evidence" value="ECO:0007669"/>
    <property type="project" value="InterPro"/>
</dbReference>
<sequence length="371" mass="40852">MVNGTAERVRVGVIGCGQIGKQHIAHHAGNDNVELVALADIAEGELERVADQHGVPHRYTSFRDLLARDDIAAVDVCLHNNFHMPATVAALEAGKHVFCEKPMAGSWTDANTMRTAARDLGLELGIQNRLYFTAETKAARRLLDEGQLGTVYHGRSTGFRRMGRPYVDGYGSPTFVQKRNSGGGALYDMGVYHICRLLYLMDNPDPLRIAGQTYQKLPMDEQRRQESGYDVEELAVGMVRFADGVTLEITEAWAMHLDGLEGAYVLGDRGGVRLEPFGWYHSHGDLAVDSTPDLQIEAFRQRFVHQVGDVYADPQSHWIAGLQGRVELLPTADIALNCMLISEGIYLSSRLEREVTAEEITAASVSTAVSI</sequence>
<dbReference type="SUPFAM" id="SSF55347">
    <property type="entry name" value="Glyceraldehyde-3-phosphate dehydrogenase-like, C-terminal domain"/>
    <property type="match status" value="1"/>
</dbReference>
<dbReference type="EMBL" id="VXPY01000001">
    <property type="protein sequence ID" value="MYD88725.1"/>
    <property type="molecule type" value="Genomic_DNA"/>
</dbReference>
<name>A0A6B1DPJ5_9CHLR</name>
<dbReference type="PANTHER" id="PTHR43818">
    <property type="entry name" value="BCDNA.GH03377"/>
    <property type="match status" value="1"/>
</dbReference>
<dbReference type="PANTHER" id="PTHR43818:SF11">
    <property type="entry name" value="BCDNA.GH03377"/>
    <property type="match status" value="1"/>
</dbReference>
<evidence type="ECO:0000259" key="3">
    <source>
        <dbReference type="Pfam" id="PF22725"/>
    </source>
</evidence>
<dbReference type="InterPro" id="IPR000683">
    <property type="entry name" value="Gfo/Idh/MocA-like_OxRdtase_N"/>
</dbReference>
<dbReference type="Gene3D" id="3.30.360.10">
    <property type="entry name" value="Dihydrodipicolinate Reductase, domain 2"/>
    <property type="match status" value="1"/>
</dbReference>
<comment type="caution">
    <text evidence="4">The sequence shown here is derived from an EMBL/GenBank/DDBJ whole genome shotgun (WGS) entry which is preliminary data.</text>
</comment>
<feature type="domain" description="GFO/IDH/MocA-like oxidoreductase" evidence="3">
    <location>
        <begin position="137"/>
        <end position="272"/>
    </location>
</feature>
<dbReference type="InterPro" id="IPR036291">
    <property type="entry name" value="NAD(P)-bd_dom_sf"/>
</dbReference>
<protein>
    <submittedName>
        <fullName evidence="4">Gfo/Idh/MocA family oxidoreductase</fullName>
    </submittedName>
</protein>
<gene>
    <name evidence="4" type="ORF">F4Y08_00060</name>
</gene>
<accession>A0A6B1DPJ5</accession>
<dbReference type="SUPFAM" id="SSF51735">
    <property type="entry name" value="NAD(P)-binding Rossmann-fold domains"/>
    <property type="match status" value="1"/>
</dbReference>
<dbReference type="InterPro" id="IPR050463">
    <property type="entry name" value="Gfo/Idh/MocA_oxidrdct_glycsds"/>
</dbReference>
<organism evidence="4">
    <name type="scientific">Caldilineaceae bacterium SB0662_bin_9</name>
    <dbReference type="NCBI Taxonomy" id="2605258"/>
    <lineage>
        <taxon>Bacteria</taxon>
        <taxon>Bacillati</taxon>
        <taxon>Chloroflexota</taxon>
        <taxon>Caldilineae</taxon>
        <taxon>Caldilineales</taxon>
        <taxon>Caldilineaceae</taxon>
    </lineage>
</organism>
<evidence type="ECO:0000256" key="1">
    <source>
        <dbReference type="ARBA" id="ARBA00023002"/>
    </source>
</evidence>
<evidence type="ECO:0000313" key="4">
    <source>
        <dbReference type="EMBL" id="MYD88725.1"/>
    </source>
</evidence>
<dbReference type="InterPro" id="IPR055170">
    <property type="entry name" value="GFO_IDH_MocA-like_dom"/>
</dbReference>
<proteinExistence type="predicted"/>
<feature type="domain" description="Gfo/Idh/MocA-like oxidoreductase N-terminal" evidence="2">
    <location>
        <begin position="9"/>
        <end position="122"/>
    </location>
</feature>
<dbReference type="Pfam" id="PF01408">
    <property type="entry name" value="GFO_IDH_MocA"/>
    <property type="match status" value="1"/>
</dbReference>
<dbReference type="GO" id="GO:0016491">
    <property type="term" value="F:oxidoreductase activity"/>
    <property type="evidence" value="ECO:0007669"/>
    <property type="project" value="UniProtKB-KW"/>
</dbReference>
<evidence type="ECO:0000259" key="2">
    <source>
        <dbReference type="Pfam" id="PF01408"/>
    </source>
</evidence>
<keyword evidence="1" id="KW-0560">Oxidoreductase</keyword>
<dbReference type="Pfam" id="PF22725">
    <property type="entry name" value="GFO_IDH_MocA_C3"/>
    <property type="match status" value="1"/>
</dbReference>
<reference evidence="4" key="1">
    <citation type="submission" date="2019-09" db="EMBL/GenBank/DDBJ databases">
        <title>Characterisation of the sponge microbiome using genome-centric metagenomics.</title>
        <authorList>
            <person name="Engelberts J.P."/>
            <person name="Robbins S.J."/>
            <person name="De Goeij J.M."/>
            <person name="Aranda M."/>
            <person name="Bell S.C."/>
            <person name="Webster N.S."/>
        </authorList>
    </citation>
    <scope>NUCLEOTIDE SEQUENCE</scope>
    <source>
        <strain evidence="4">SB0662_bin_9</strain>
    </source>
</reference>